<dbReference type="AlphaFoldDB" id="A0A1E8Q2E2"/>
<keyword evidence="4 6" id="KW-0472">Membrane</keyword>
<feature type="transmembrane region" description="Helical" evidence="6">
    <location>
        <begin position="101"/>
        <end position="122"/>
    </location>
</feature>
<dbReference type="InterPro" id="IPR000412">
    <property type="entry name" value="ABC_2_transport"/>
</dbReference>
<comment type="subcellular location">
    <subcellularLocation>
        <location evidence="1">Membrane</location>
        <topology evidence="1">Multi-pass membrane protein</topology>
    </subcellularLocation>
</comment>
<evidence type="ECO:0000256" key="1">
    <source>
        <dbReference type="ARBA" id="ARBA00004141"/>
    </source>
</evidence>
<keyword evidence="3 6" id="KW-1133">Transmembrane helix</keyword>
<dbReference type="GO" id="GO:0140359">
    <property type="term" value="F:ABC-type transporter activity"/>
    <property type="evidence" value="ECO:0007669"/>
    <property type="project" value="InterPro"/>
</dbReference>
<keyword evidence="5" id="KW-0046">Antibiotic resistance</keyword>
<dbReference type="OrthoDB" id="8988363at2"/>
<gene>
    <name evidence="8" type="ORF">BEL07_19135</name>
</gene>
<dbReference type="GO" id="GO:0043190">
    <property type="term" value="C:ATP-binding cassette (ABC) transporter complex"/>
    <property type="evidence" value="ECO:0007669"/>
    <property type="project" value="InterPro"/>
</dbReference>
<evidence type="ECO:0000259" key="7">
    <source>
        <dbReference type="PROSITE" id="PS51012"/>
    </source>
</evidence>
<proteinExistence type="predicted"/>
<reference evidence="8 9" key="1">
    <citation type="submission" date="2016-09" db="EMBL/GenBank/DDBJ databases">
        <title>genome sequence of Mycobacterium sp. 739 SCH.</title>
        <authorList>
            <person name="Greninger A.L."/>
            <person name="Qin X."/>
            <person name="Jerome K."/>
            <person name="Vora S."/>
            <person name="Quinn K."/>
        </authorList>
    </citation>
    <scope>NUCLEOTIDE SEQUENCE [LARGE SCALE GENOMIC DNA]</scope>
    <source>
        <strain evidence="8 9">SCH</strain>
    </source>
</reference>
<evidence type="ECO:0000256" key="2">
    <source>
        <dbReference type="ARBA" id="ARBA00022692"/>
    </source>
</evidence>
<feature type="transmembrane region" description="Helical" evidence="6">
    <location>
        <begin position="167"/>
        <end position="188"/>
    </location>
</feature>
<evidence type="ECO:0000256" key="5">
    <source>
        <dbReference type="ARBA" id="ARBA00023251"/>
    </source>
</evidence>
<dbReference type="PANTHER" id="PTHR43229">
    <property type="entry name" value="NODULATION PROTEIN J"/>
    <property type="match status" value="1"/>
</dbReference>
<evidence type="ECO:0000256" key="4">
    <source>
        <dbReference type="ARBA" id="ARBA00023136"/>
    </source>
</evidence>
<evidence type="ECO:0000256" key="6">
    <source>
        <dbReference type="SAM" id="Phobius"/>
    </source>
</evidence>
<evidence type="ECO:0000313" key="9">
    <source>
        <dbReference type="Proteomes" id="UP000178953"/>
    </source>
</evidence>
<dbReference type="Pfam" id="PF12698">
    <property type="entry name" value="ABC2_membrane_3"/>
    <property type="match status" value="1"/>
</dbReference>
<accession>A0A1E8Q2E2</accession>
<sequence>MTGVVALTERLLRASYRNLDLAFAVLAPILTFVGFTLALRSVIDTEGMSYAQYVLPAVVVQSMLFGALNTTDHAAGERQSEFGVRLRTLPISAYAPLVARMLYCVIRGTLALIAAISIAYAFGFRMEGGFGLGAAFVLLSLLLTLALSLGADATGSLAKRSDTSSQLLLIPQLLLVLLSTGMAPVASFPEWVQPFVEYQPISIITGTLRGFAGGDVTLPNLLGSLAWCIGLTVVFGWVALRSQRRPR</sequence>
<protein>
    <submittedName>
        <fullName evidence="8">ABC transporter</fullName>
    </submittedName>
</protein>
<organism evidence="8 9">
    <name type="scientific">Mycolicibacterium grossiae</name>
    <dbReference type="NCBI Taxonomy" id="1552759"/>
    <lineage>
        <taxon>Bacteria</taxon>
        <taxon>Bacillati</taxon>
        <taxon>Actinomycetota</taxon>
        <taxon>Actinomycetes</taxon>
        <taxon>Mycobacteriales</taxon>
        <taxon>Mycobacteriaceae</taxon>
        <taxon>Mycolicibacterium</taxon>
    </lineage>
</organism>
<dbReference type="EMBL" id="MCHX01000047">
    <property type="protein sequence ID" value="OFJ52114.1"/>
    <property type="molecule type" value="Genomic_DNA"/>
</dbReference>
<dbReference type="InterPro" id="IPR051784">
    <property type="entry name" value="Nod_factor_ABC_transporter"/>
</dbReference>
<feature type="transmembrane region" description="Helical" evidence="6">
    <location>
        <begin position="221"/>
        <end position="240"/>
    </location>
</feature>
<feature type="transmembrane region" description="Helical" evidence="6">
    <location>
        <begin position="128"/>
        <end position="147"/>
    </location>
</feature>
<evidence type="ECO:0000313" key="8">
    <source>
        <dbReference type="EMBL" id="OFJ52114.1"/>
    </source>
</evidence>
<dbReference type="PROSITE" id="PS51012">
    <property type="entry name" value="ABC_TM2"/>
    <property type="match status" value="1"/>
</dbReference>
<dbReference type="PANTHER" id="PTHR43229:SF2">
    <property type="entry name" value="NODULATION PROTEIN J"/>
    <property type="match status" value="1"/>
</dbReference>
<dbReference type="InterPro" id="IPR047817">
    <property type="entry name" value="ABC2_TM_bact-type"/>
</dbReference>
<name>A0A1E8Q2E2_9MYCO</name>
<feature type="transmembrane region" description="Helical" evidence="6">
    <location>
        <begin position="21"/>
        <end position="43"/>
    </location>
</feature>
<dbReference type="PIRSF" id="PIRSF006648">
    <property type="entry name" value="DrrB"/>
    <property type="match status" value="1"/>
</dbReference>
<feature type="domain" description="ABC transmembrane type-2" evidence="7">
    <location>
        <begin position="19"/>
        <end position="246"/>
    </location>
</feature>
<comment type="caution">
    <text evidence="8">The sequence shown here is derived from an EMBL/GenBank/DDBJ whole genome shotgun (WGS) entry which is preliminary data.</text>
</comment>
<dbReference type="GO" id="GO:0046677">
    <property type="term" value="P:response to antibiotic"/>
    <property type="evidence" value="ECO:0007669"/>
    <property type="project" value="UniProtKB-KW"/>
</dbReference>
<keyword evidence="9" id="KW-1185">Reference proteome</keyword>
<dbReference type="InterPro" id="IPR013525">
    <property type="entry name" value="ABC2_TM"/>
</dbReference>
<feature type="transmembrane region" description="Helical" evidence="6">
    <location>
        <begin position="49"/>
        <end position="68"/>
    </location>
</feature>
<evidence type="ECO:0000256" key="3">
    <source>
        <dbReference type="ARBA" id="ARBA00022989"/>
    </source>
</evidence>
<keyword evidence="2 6" id="KW-0812">Transmembrane</keyword>
<dbReference type="Proteomes" id="UP000178953">
    <property type="component" value="Unassembled WGS sequence"/>
</dbReference>
<dbReference type="RefSeq" id="WP_070354654.1">
    <property type="nucleotide sequence ID" value="NZ_CP043474.1"/>
</dbReference>